<feature type="transmembrane region" description="Helical" evidence="6">
    <location>
        <begin position="20"/>
        <end position="50"/>
    </location>
</feature>
<reference evidence="7 8" key="1">
    <citation type="submission" date="2010-06" db="EMBL/GenBank/DDBJ databases">
        <title>Complete sequence chromosome of Methanohalobium evestigatum Z-7303.</title>
        <authorList>
            <consortium name="US DOE Joint Genome Institute"/>
            <person name="Lucas S."/>
            <person name="Copeland A."/>
            <person name="Lapidus A."/>
            <person name="Cheng J.-F."/>
            <person name="Bruce D."/>
            <person name="Goodwin L."/>
            <person name="Pitluck S."/>
            <person name="Saunders E."/>
            <person name="Detter J.C."/>
            <person name="Han C."/>
            <person name="Tapia R."/>
            <person name="Land M."/>
            <person name="Hauser L."/>
            <person name="Kyrpides N."/>
            <person name="Mikhailova N."/>
            <person name="Sieprawska-Lupa M."/>
            <person name="Whitman W.B."/>
            <person name="Anderson I."/>
            <person name="Woyke T."/>
        </authorList>
    </citation>
    <scope>NUCLEOTIDE SEQUENCE [LARGE SCALE GENOMIC DNA]</scope>
    <source>
        <strain evidence="8">ATCC BAA-1072 / DSM 3721 / NBRC 107634 / OCM 161 / Z-7303</strain>
    </source>
</reference>
<feature type="transmembrane region" description="Helical" evidence="6">
    <location>
        <begin position="108"/>
        <end position="128"/>
    </location>
</feature>
<dbReference type="GO" id="GO:0016020">
    <property type="term" value="C:membrane"/>
    <property type="evidence" value="ECO:0007669"/>
    <property type="project" value="UniProtKB-SubCell"/>
</dbReference>
<dbReference type="RefSeq" id="WP_013194541.1">
    <property type="nucleotide sequence ID" value="NC_014253.1"/>
</dbReference>
<dbReference type="Proteomes" id="UP000000391">
    <property type="component" value="Chromosome"/>
</dbReference>
<evidence type="ECO:0000256" key="3">
    <source>
        <dbReference type="ARBA" id="ARBA00022692"/>
    </source>
</evidence>
<dbReference type="GeneID" id="9346722"/>
<proteinExistence type="inferred from homology"/>
<dbReference type="PANTHER" id="PTHR13353">
    <property type="entry name" value="TRANSMEMBRANE PROTEIN 19"/>
    <property type="match status" value="1"/>
</dbReference>
<gene>
    <name evidence="7" type="ordered locus">Metev_1090</name>
</gene>
<feature type="transmembrane region" description="Helical" evidence="6">
    <location>
        <begin position="170"/>
        <end position="189"/>
    </location>
</feature>
<dbReference type="OrthoDB" id="28948at2157"/>
<feature type="transmembrane region" description="Helical" evidence="6">
    <location>
        <begin position="83"/>
        <end position="102"/>
    </location>
</feature>
<feature type="transmembrane region" description="Helical" evidence="6">
    <location>
        <begin position="140"/>
        <end position="164"/>
    </location>
</feature>
<evidence type="ECO:0000256" key="1">
    <source>
        <dbReference type="ARBA" id="ARBA00004141"/>
    </source>
</evidence>
<keyword evidence="8" id="KW-1185">Reference proteome</keyword>
<evidence type="ECO:0000313" key="8">
    <source>
        <dbReference type="Proteomes" id="UP000000391"/>
    </source>
</evidence>
<dbReference type="AlphaFoldDB" id="D7E926"/>
<evidence type="ECO:0000256" key="2">
    <source>
        <dbReference type="ARBA" id="ARBA00009012"/>
    </source>
</evidence>
<feature type="transmembrane region" description="Helical" evidence="6">
    <location>
        <begin position="375"/>
        <end position="399"/>
    </location>
</feature>
<dbReference type="HOGENOM" id="CLU_055956_0_0_2"/>
<feature type="transmembrane region" description="Helical" evidence="6">
    <location>
        <begin position="440"/>
        <end position="460"/>
    </location>
</feature>
<dbReference type="STRING" id="644295.Metev_1090"/>
<evidence type="ECO:0000256" key="5">
    <source>
        <dbReference type="ARBA" id="ARBA00023136"/>
    </source>
</evidence>
<keyword evidence="3 6" id="KW-0812">Transmembrane</keyword>
<organism evidence="7 8">
    <name type="scientific">Methanohalobium evestigatum (strain ATCC BAA-1072 / DSM 3721 / NBRC 107634 / OCM 161 / Z-7303)</name>
    <dbReference type="NCBI Taxonomy" id="644295"/>
    <lineage>
        <taxon>Archaea</taxon>
        <taxon>Methanobacteriati</taxon>
        <taxon>Methanobacteriota</taxon>
        <taxon>Stenosarchaea group</taxon>
        <taxon>Methanomicrobia</taxon>
        <taxon>Methanosarcinales</taxon>
        <taxon>Methanosarcinaceae</taxon>
        <taxon>Methanohalobium</taxon>
    </lineage>
</organism>
<dbReference type="KEGG" id="mev:Metev_1090"/>
<name>D7E926_METEZ</name>
<keyword evidence="4 6" id="KW-1133">Transmembrane helix</keyword>
<accession>D7E926</accession>
<feature type="transmembrane region" description="Helical" evidence="6">
    <location>
        <begin position="405"/>
        <end position="428"/>
    </location>
</feature>
<evidence type="ECO:0000256" key="4">
    <source>
        <dbReference type="ARBA" id="ARBA00022989"/>
    </source>
</evidence>
<protein>
    <recommendedName>
        <fullName evidence="9">TIGR00297 family protein</fullName>
    </recommendedName>
</protein>
<feature type="transmembrane region" description="Helical" evidence="6">
    <location>
        <begin position="201"/>
        <end position="219"/>
    </location>
</feature>
<comment type="similarity">
    <text evidence="2">Belongs to the TMEM19 family.</text>
</comment>
<dbReference type="PANTHER" id="PTHR13353:SF5">
    <property type="entry name" value="TRANSMEMBRANE PROTEIN 19"/>
    <property type="match status" value="1"/>
</dbReference>
<evidence type="ECO:0000256" key="6">
    <source>
        <dbReference type="SAM" id="Phobius"/>
    </source>
</evidence>
<sequence length="464" mass="50375">MADVSRYIKDLDYEHCKQLIHIVFGFVLLLFPFVSIYSLLAGSVFVLILLRYIPEESVLYCIVHDNPSYYPNQPKKPKIRSSYNLVVSITILLLIGAILDFTSFSYPLYVISGAFAISTFGVSTANYVNRKIAYKKYTLTLTSIIVLLGVGIITSFLSSSWIIFWQNTPITYGMVFFVSVIGAITGALFESIPSNIDTNFIVPLGCGMVMWMFAAFGYFVPPLQMSFAFAFSLLLGILAYKAGIADISALLSAALLGVLIIGFGDFFWFILLLMFFILGGIFTKYKYKYKESIGIAQSEGGIRSYENVFSNSTAALCLAIAYGIYPEYSSLIIFAYLGAVATATGDTLASEIGTTAKAKPRIITTLKPTNPGTDGAISVLGEIAAVLGSICIGLLAYLFGMVDNLLLSLVIGTAGGFIGTNIDSLIGATIQEKHFLSNSGVNFVATFAGALISGILYILMYKLF</sequence>
<dbReference type="NCBIfam" id="TIGR00297">
    <property type="entry name" value="TIGR00297 family protein"/>
    <property type="match status" value="1"/>
</dbReference>
<feature type="transmembrane region" description="Helical" evidence="6">
    <location>
        <begin position="225"/>
        <end position="240"/>
    </location>
</feature>
<evidence type="ECO:0000313" key="7">
    <source>
        <dbReference type="EMBL" id="ADI73974.1"/>
    </source>
</evidence>
<dbReference type="Pfam" id="PF01940">
    <property type="entry name" value="DUF92"/>
    <property type="match status" value="1"/>
</dbReference>
<comment type="subcellular location">
    <subcellularLocation>
        <location evidence="1">Membrane</location>
        <topology evidence="1">Multi-pass membrane protein</topology>
    </subcellularLocation>
</comment>
<dbReference type="InterPro" id="IPR002794">
    <property type="entry name" value="DUF92_TMEM19"/>
</dbReference>
<evidence type="ECO:0008006" key="9">
    <source>
        <dbReference type="Google" id="ProtNLM"/>
    </source>
</evidence>
<dbReference type="EMBL" id="CP002069">
    <property type="protein sequence ID" value="ADI73974.1"/>
    <property type="molecule type" value="Genomic_DNA"/>
</dbReference>
<keyword evidence="5 6" id="KW-0472">Membrane</keyword>